<dbReference type="AlphaFoldDB" id="A0ABD2Z049"/>
<dbReference type="EMBL" id="JBJUIK010000011">
    <property type="protein sequence ID" value="KAL3512186.1"/>
    <property type="molecule type" value="Genomic_DNA"/>
</dbReference>
<evidence type="ECO:0000256" key="1">
    <source>
        <dbReference type="SAM" id="MobiDB-lite"/>
    </source>
</evidence>
<reference evidence="2 3" key="1">
    <citation type="submission" date="2024-11" db="EMBL/GenBank/DDBJ databases">
        <title>A near-complete genome assembly of Cinchona calisaya.</title>
        <authorList>
            <person name="Lian D.C."/>
            <person name="Zhao X.W."/>
            <person name="Wei L."/>
        </authorList>
    </citation>
    <scope>NUCLEOTIDE SEQUENCE [LARGE SCALE GENOMIC DNA]</scope>
    <source>
        <tissue evidence="2">Nenye</tissue>
    </source>
</reference>
<sequence>MVSDQLLGYSFDTPVQAATVVAGVGPVPVSIQVTGSVPVPESFFASLGLVDAPVPVPVSAAAAGPGPVHVPVVKRKPGRPRKVGGFGLQPTATLVKKAPGRPRKVAAKNAAPPGTGVVIPVGPPKKAPGRARKVAAKNAAPPGTGVVIPVATPKLKADGTPAKRRGRPPSKNVQILGQIPVPVSVAPPAGSTLVPNVYVGEGVLAAAPAPAVKRRGRPPRAQNGPSGPNVPKTPRKLTGKPLGRPKKVASAAGLQGPSMQQTLAFNEMRSKLDFFQTSIKQSVGILKPCLDSSSSASAVGALRQLEELANLDLGSVSVQGQQPPAQS</sequence>
<dbReference type="Proteomes" id="UP001630127">
    <property type="component" value="Unassembled WGS sequence"/>
</dbReference>
<evidence type="ECO:0000313" key="3">
    <source>
        <dbReference type="Proteomes" id="UP001630127"/>
    </source>
</evidence>
<keyword evidence="3" id="KW-1185">Reference proteome</keyword>
<organism evidence="2 3">
    <name type="scientific">Cinchona calisaya</name>
    <dbReference type="NCBI Taxonomy" id="153742"/>
    <lineage>
        <taxon>Eukaryota</taxon>
        <taxon>Viridiplantae</taxon>
        <taxon>Streptophyta</taxon>
        <taxon>Embryophyta</taxon>
        <taxon>Tracheophyta</taxon>
        <taxon>Spermatophyta</taxon>
        <taxon>Magnoliopsida</taxon>
        <taxon>eudicotyledons</taxon>
        <taxon>Gunneridae</taxon>
        <taxon>Pentapetalae</taxon>
        <taxon>asterids</taxon>
        <taxon>lamiids</taxon>
        <taxon>Gentianales</taxon>
        <taxon>Rubiaceae</taxon>
        <taxon>Cinchonoideae</taxon>
        <taxon>Cinchoneae</taxon>
        <taxon>Cinchona</taxon>
    </lineage>
</organism>
<comment type="caution">
    <text evidence="2">The sequence shown here is derived from an EMBL/GenBank/DDBJ whole genome shotgun (WGS) entry which is preliminary data.</text>
</comment>
<gene>
    <name evidence="2" type="ORF">ACH5RR_024903</name>
</gene>
<dbReference type="PRINTS" id="PR00929">
    <property type="entry name" value="ATHOOK"/>
</dbReference>
<proteinExistence type="predicted"/>
<evidence type="ECO:0000313" key="2">
    <source>
        <dbReference type="EMBL" id="KAL3512186.1"/>
    </source>
</evidence>
<feature type="region of interest" description="Disordered" evidence="1">
    <location>
        <begin position="210"/>
        <end position="254"/>
    </location>
</feature>
<accession>A0ABD2Z049</accession>
<protein>
    <submittedName>
        <fullName evidence="2">Uncharacterized protein</fullName>
    </submittedName>
</protein>
<name>A0ABD2Z049_9GENT</name>
<dbReference type="SMART" id="SM00384">
    <property type="entry name" value="AT_hook"/>
    <property type="match status" value="6"/>
</dbReference>
<feature type="compositionally biased region" description="Basic residues" evidence="1">
    <location>
        <begin position="233"/>
        <end position="247"/>
    </location>
</feature>
<dbReference type="InterPro" id="IPR017956">
    <property type="entry name" value="AT_hook_DNA-bd_motif"/>
</dbReference>